<dbReference type="AlphaFoldDB" id="A0AAU7JLE1"/>
<sequence>MMTRFTPCGPMRAAEESIYYPDDLLPKVQETLGALADIELRYEQERARLARLDGPDTVRVHARRRLDDERKQERLAFERRLFRLHERMTEIVLQDLRSVH</sequence>
<gene>
    <name evidence="1" type="ORF">ABEG18_09760</name>
</gene>
<reference evidence="1" key="1">
    <citation type="submission" date="2024-05" db="EMBL/GenBank/DDBJ databases">
        <authorList>
            <person name="Kim S."/>
            <person name="Heo J."/>
            <person name="Choi H."/>
            <person name="Choi Y."/>
            <person name="Kwon S.-W."/>
            <person name="Kim Y."/>
        </authorList>
    </citation>
    <scope>NUCLEOTIDE SEQUENCE</scope>
    <source>
        <strain evidence="1">KACC 23698</strain>
    </source>
</reference>
<evidence type="ECO:0000313" key="1">
    <source>
        <dbReference type="EMBL" id="XBO41022.1"/>
    </source>
</evidence>
<dbReference type="RefSeq" id="WP_406857875.1">
    <property type="nucleotide sequence ID" value="NZ_CP157484.1"/>
</dbReference>
<organism evidence="1">
    <name type="scientific">Alsobacter sp. KACC 23698</name>
    <dbReference type="NCBI Taxonomy" id="3149229"/>
    <lineage>
        <taxon>Bacteria</taxon>
        <taxon>Pseudomonadati</taxon>
        <taxon>Pseudomonadota</taxon>
        <taxon>Alphaproteobacteria</taxon>
        <taxon>Hyphomicrobiales</taxon>
        <taxon>Alsobacteraceae</taxon>
        <taxon>Alsobacter</taxon>
    </lineage>
</organism>
<dbReference type="EMBL" id="CP157484">
    <property type="protein sequence ID" value="XBO41022.1"/>
    <property type="molecule type" value="Genomic_DNA"/>
</dbReference>
<protein>
    <submittedName>
        <fullName evidence="1">Uncharacterized protein</fullName>
    </submittedName>
</protein>
<accession>A0AAU7JLE1</accession>
<proteinExistence type="predicted"/>
<name>A0AAU7JLE1_9HYPH</name>